<protein>
    <submittedName>
        <fullName evidence="1">Uncharacterized protein</fullName>
    </submittedName>
</protein>
<gene>
    <name evidence="1" type="ORF">PsorP6_009025</name>
</gene>
<organism evidence="1 2">
    <name type="scientific">Peronosclerospora sorghi</name>
    <dbReference type="NCBI Taxonomy" id="230839"/>
    <lineage>
        <taxon>Eukaryota</taxon>
        <taxon>Sar</taxon>
        <taxon>Stramenopiles</taxon>
        <taxon>Oomycota</taxon>
        <taxon>Peronosporomycetes</taxon>
        <taxon>Peronosporales</taxon>
        <taxon>Peronosporaceae</taxon>
        <taxon>Peronosclerospora</taxon>
    </lineage>
</organism>
<dbReference type="EMBL" id="CM047584">
    <property type="protein sequence ID" value="KAI9911904.1"/>
    <property type="molecule type" value="Genomic_DNA"/>
</dbReference>
<dbReference type="Proteomes" id="UP001163321">
    <property type="component" value="Chromosome 5"/>
</dbReference>
<keyword evidence="2" id="KW-1185">Reference proteome</keyword>
<sequence length="170" mass="19019">MKNIEGIYEVNRARCILKCVALYERDEKTLADVMGLTFTNKQRACDAALQLRCQLPDVYFAGFSDDQMATLICVLNPNSHELENLGGSGLFLSPCRLEHSCMPNFSFTTFGSTLWATSIRPVAPGNALSNDYVNFFYRLTPERQETLLESYGFVCKCESCVSMPDPTRAA</sequence>
<comment type="caution">
    <text evidence="1">The sequence shown here is derived from an EMBL/GenBank/DDBJ whole genome shotgun (WGS) entry which is preliminary data.</text>
</comment>
<proteinExistence type="predicted"/>
<name>A0ACC0VZK3_9STRA</name>
<evidence type="ECO:0000313" key="1">
    <source>
        <dbReference type="EMBL" id="KAI9911904.1"/>
    </source>
</evidence>
<accession>A0ACC0VZK3</accession>
<reference evidence="1 2" key="1">
    <citation type="journal article" date="2022" name="bioRxiv">
        <title>The genome of the oomycete Peronosclerospora sorghi, a cosmopolitan pathogen of maize and sorghum, is inflated with dispersed pseudogenes.</title>
        <authorList>
            <person name="Fletcher K."/>
            <person name="Martin F."/>
            <person name="Isakeit T."/>
            <person name="Cavanaugh K."/>
            <person name="Magill C."/>
            <person name="Michelmore R."/>
        </authorList>
    </citation>
    <scope>NUCLEOTIDE SEQUENCE [LARGE SCALE GENOMIC DNA]</scope>
    <source>
        <strain evidence="1">P6</strain>
    </source>
</reference>
<evidence type="ECO:0000313" key="2">
    <source>
        <dbReference type="Proteomes" id="UP001163321"/>
    </source>
</evidence>